<dbReference type="AlphaFoldDB" id="A0A059CGQ5"/>
<proteinExistence type="predicted"/>
<dbReference type="OrthoDB" id="2020426at2759"/>
<gene>
    <name evidence="3" type="ORF">EUGRSUZ_D01710</name>
</gene>
<dbReference type="InterPro" id="IPR021480">
    <property type="entry name" value="Zinc_ribbon_12"/>
</dbReference>
<dbReference type="STRING" id="71139.A0A059CGQ5"/>
<dbReference type="GO" id="GO:1900150">
    <property type="term" value="P:regulation of defense response to fungus"/>
    <property type="evidence" value="ECO:0007669"/>
    <property type="project" value="InterPro"/>
</dbReference>
<dbReference type="InParanoid" id="A0A059CGQ5"/>
<dbReference type="KEGG" id="egr:104441637"/>
<dbReference type="PANTHER" id="PTHR31105">
    <property type="entry name" value="EXTRA-LARGE G-PROTEIN-LIKE"/>
    <property type="match status" value="1"/>
</dbReference>
<feature type="region of interest" description="Disordered" evidence="1">
    <location>
        <begin position="1"/>
        <end position="40"/>
    </location>
</feature>
<dbReference type="Gramene" id="KCW77351">
    <property type="protein sequence ID" value="KCW77351"/>
    <property type="gene ID" value="EUGRSUZ_D01710"/>
</dbReference>
<sequence length="836" mass="93282">MKREGDVPDAVQGRNETVVSAKSDLDVNSNSSSGTQEEEDFCMDKGMELKVDRSEAVVEAGYDLERGGPLKIDLSRPKSINSSMEGGLRENPANSTQYSGRPSLRVDADQWDKIGEWFEGFAGNSSNVVGTSRIPSHAYVDDGSSSHQPCSYFEHSKPVKSNVHINGLNRGEILDLDAELLRKWDDLKYHFSRINDVSKRTGETVFLDREGISEPFDDKFKYVPGGVLTPGKPMLLHPHWIHHRQHHSIPSIGSIGRDTHDINPPPISRSAAMLRPHHQFVEQSYRGHLNKYMDLNRDFSAADSQDSSLDCTLCTCSHCRLKHEQTPQLVQPAPFGSEGSVEYPVNSISYYHHDPIQIWPRGHMGVHIPPMSSRYPRAQRRWPTESIASDTDTAGSQRKIIAISNRSKKHYHPISGGAPFITCCKCSELLILPSNISVERRKKPNLQCGSCSTELLVEVLGKRLVTSNARQSSYLDKNGSNEVVKEKIASLQRCLGMKGIDSLGEGSAIDVCSPGHGNSSFHEKCEANEESGDRQVNMQKYKQGSSLAPSSHYSEEEEVPNEVKLGTDLSFSAENPSLHEECPTLQCLTFTKNLDNSSSKISEDQSAEESEIKDIRRDFSVQINFPRQKSVQDTATETEIESSFNDYLNASQDSSDASKEADQSKTKKRDKFFFVSLIKGIRDFSRSNEIVEIEKPTFIINGHPIPNHLVKNAEKLAGPILPGNYWYDFQGGFWGVMGGPCLGIVLPFIEEFNYPMPANCAAGNTGVFVNGRELHQKDLELLASRGLPTVPNRFYKIEISGRVWDEKSGKKLYRLGNLASKVQKAKHGFGMRDYRQ</sequence>
<dbReference type="PANTHER" id="PTHR31105:SF42">
    <property type="entry name" value="OS02G0258300 PROTEIN"/>
    <property type="match status" value="1"/>
</dbReference>
<feature type="compositionally biased region" description="Polar residues" evidence="1">
    <location>
        <begin position="14"/>
        <end position="35"/>
    </location>
</feature>
<accession>A0A059CGQ5</accession>
<dbReference type="Pfam" id="PF11331">
    <property type="entry name" value="Zn_ribbon_12"/>
    <property type="match status" value="1"/>
</dbReference>
<feature type="region of interest" description="Disordered" evidence="1">
    <location>
        <begin position="542"/>
        <end position="562"/>
    </location>
</feature>
<protein>
    <recommendedName>
        <fullName evidence="2">Probable zinc-ribbon domain-containing protein</fullName>
    </recommendedName>
</protein>
<evidence type="ECO:0000259" key="2">
    <source>
        <dbReference type="Pfam" id="PF11331"/>
    </source>
</evidence>
<feature type="compositionally biased region" description="Polar residues" evidence="1">
    <location>
        <begin position="542"/>
        <end position="552"/>
    </location>
</feature>
<evidence type="ECO:0000313" key="3">
    <source>
        <dbReference type="EMBL" id="KCW77351.1"/>
    </source>
</evidence>
<dbReference type="eggNOG" id="ENOG502QTCM">
    <property type="taxonomic scope" value="Eukaryota"/>
</dbReference>
<feature type="region of interest" description="Disordered" evidence="1">
    <location>
        <begin position="82"/>
        <end position="102"/>
    </location>
</feature>
<reference evidence="3" key="1">
    <citation type="submission" date="2013-07" db="EMBL/GenBank/DDBJ databases">
        <title>The genome of Eucalyptus grandis.</title>
        <authorList>
            <person name="Schmutz J."/>
            <person name="Hayes R."/>
            <person name="Myburg A."/>
            <person name="Tuskan G."/>
            <person name="Grattapaglia D."/>
            <person name="Rokhsar D.S."/>
        </authorList>
    </citation>
    <scope>NUCLEOTIDE SEQUENCE</scope>
    <source>
        <tissue evidence="3">Leaf extractions</tissue>
    </source>
</reference>
<organism evidence="3">
    <name type="scientific">Eucalyptus grandis</name>
    <name type="common">Flooded gum</name>
    <dbReference type="NCBI Taxonomy" id="71139"/>
    <lineage>
        <taxon>Eukaryota</taxon>
        <taxon>Viridiplantae</taxon>
        <taxon>Streptophyta</taxon>
        <taxon>Embryophyta</taxon>
        <taxon>Tracheophyta</taxon>
        <taxon>Spermatophyta</taxon>
        <taxon>Magnoliopsida</taxon>
        <taxon>eudicotyledons</taxon>
        <taxon>Gunneridae</taxon>
        <taxon>Pentapetalae</taxon>
        <taxon>rosids</taxon>
        <taxon>malvids</taxon>
        <taxon>Myrtales</taxon>
        <taxon>Myrtaceae</taxon>
        <taxon>Myrtoideae</taxon>
        <taxon>Eucalypteae</taxon>
        <taxon>Eucalyptus</taxon>
    </lineage>
</organism>
<name>A0A059CGQ5_EUCGR</name>
<dbReference type="InterPro" id="IPR040244">
    <property type="entry name" value="EDR4-like"/>
</dbReference>
<dbReference type="EMBL" id="KK198756">
    <property type="protein sequence ID" value="KCW77351.1"/>
    <property type="molecule type" value="Genomic_DNA"/>
</dbReference>
<evidence type="ECO:0000256" key="1">
    <source>
        <dbReference type="SAM" id="MobiDB-lite"/>
    </source>
</evidence>
<feature type="domain" description="Probable zinc-ribbon" evidence="2">
    <location>
        <begin position="416"/>
        <end position="458"/>
    </location>
</feature>